<sequence length="307" mass="35252">MLCFCDKTEGYKTYDWWQQSIVYQIYPLSFKDSNGDGYGDINGIIEKLDYIKDIGVDIIWVQPFYKSPMLDLGYDVADYRAVDSLFGTLDDFKNLIKRTHEKGNSGLTCPEDYGTPDILKEYLGNETHPGAQIAFYNRLVHLLTPNTNSSGVEKWVRSMIDNFPEGYYNWVVSTRHTNGFTKAKKPWVPVNPNYYRMNVNAQRVNPNSHLNIFKRLVQLRRTPVIRYGDLQTFAPKEWIFMFTRSVETETVAVVMNIGSETEEVCAQNSATALPDTMFVYTSSMHSGFSVGYSILLLIFLLPNLKLN</sequence>
<protein>
    <recommendedName>
        <fullName evidence="2">Glycosyl hydrolase family 13 catalytic domain-containing protein</fullName>
    </recommendedName>
</protein>
<evidence type="ECO:0000313" key="4">
    <source>
        <dbReference type="Proteomes" id="UP001152759"/>
    </source>
</evidence>
<dbReference type="GO" id="GO:0005975">
    <property type="term" value="P:carbohydrate metabolic process"/>
    <property type="evidence" value="ECO:0007669"/>
    <property type="project" value="InterPro"/>
</dbReference>
<keyword evidence="1" id="KW-0812">Transmembrane</keyword>
<organism evidence="3 4">
    <name type="scientific">Bemisia tabaci</name>
    <name type="common">Sweetpotato whitefly</name>
    <name type="synonym">Aleurodes tabaci</name>
    <dbReference type="NCBI Taxonomy" id="7038"/>
    <lineage>
        <taxon>Eukaryota</taxon>
        <taxon>Metazoa</taxon>
        <taxon>Ecdysozoa</taxon>
        <taxon>Arthropoda</taxon>
        <taxon>Hexapoda</taxon>
        <taxon>Insecta</taxon>
        <taxon>Pterygota</taxon>
        <taxon>Neoptera</taxon>
        <taxon>Paraneoptera</taxon>
        <taxon>Hemiptera</taxon>
        <taxon>Sternorrhyncha</taxon>
        <taxon>Aleyrodoidea</taxon>
        <taxon>Aleyrodidae</taxon>
        <taxon>Aleyrodinae</taxon>
        <taxon>Bemisia</taxon>
    </lineage>
</organism>
<dbReference type="InterPro" id="IPR006047">
    <property type="entry name" value="GH13_cat_dom"/>
</dbReference>
<dbReference type="Gene3D" id="3.20.20.80">
    <property type="entry name" value="Glycosidases"/>
    <property type="match status" value="2"/>
</dbReference>
<keyword evidence="4" id="KW-1185">Reference proteome</keyword>
<dbReference type="Proteomes" id="UP001152759">
    <property type="component" value="Chromosome 7"/>
</dbReference>
<dbReference type="EMBL" id="OU963868">
    <property type="protein sequence ID" value="CAH0392996.1"/>
    <property type="molecule type" value="Genomic_DNA"/>
</dbReference>
<dbReference type="PANTHER" id="PTHR10357">
    <property type="entry name" value="ALPHA-AMYLASE FAMILY MEMBER"/>
    <property type="match status" value="1"/>
</dbReference>
<gene>
    <name evidence="3" type="ORF">BEMITA_LOCUS11450</name>
</gene>
<feature type="domain" description="Glycosyl hydrolase family 13 catalytic" evidence="2">
    <location>
        <begin position="24"/>
        <end position="305"/>
    </location>
</feature>
<keyword evidence="1" id="KW-1133">Transmembrane helix</keyword>
<reference evidence="3" key="1">
    <citation type="submission" date="2021-12" db="EMBL/GenBank/DDBJ databases">
        <authorList>
            <person name="King R."/>
        </authorList>
    </citation>
    <scope>NUCLEOTIDE SEQUENCE</scope>
</reference>
<dbReference type="InterPro" id="IPR017853">
    <property type="entry name" value="GH"/>
</dbReference>
<dbReference type="Gene3D" id="2.60.40.1180">
    <property type="entry name" value="Golgi alpha-mannosidase II"/>
    <property type="match status" value="1"/>
</dbReference>
<dbReference type="Pfam" id="PF00128">
    <property type="entry name" value="Alpha-amylase"/>
    <property type="match status" value="2"/>
</dbReference>
<dbReference type="AlphaFoldDB" id="A0A9P0AJQ7"/>
<dbReference type="SMART" id="SM00642">
    <property type="entry name" value="Aamy"/>
    <property type="match status" value="1"/>
</dbReference>
<evidence type="ECO:0000259" key="2">
    <source>
        <dbReference type="SMART" id="SM00642"/>
    </source>
</evidence>
<evidence type="ECO:0000313" key="3">
    <source>
        <dbReference type="EMBL" id="CAH0392996.1"/>
    </source>
</evidence>
<accession>A0A9P0AJQ7</accession>
<dbReference type="InterPro" id="IPR013780">
    <property type="entry name" value="Glyco_hydro_b"/>
</dbReference>
<name>A0A9P0AJQ7_BEMTA</name>
<dbReference type="SUPFAM" id="SSF51445">
    <property type="entry name" value="(Trans)glycosidases"/>
    <property type="match status" value="2"/>
</dbReference>
<keyword evidence="1" id="KW-0472">Membrane</keyword>
<evidence type="ECO:0000256" key="1">
    <source>
        <dbReference type="SAM" id="Phobius"/>
    </source>
</evidence>
<proteinExistence type="predicted"/>
<feature type="transmembrane region" description="Helical" evidence="1">
    <location>
        <begin position="277"/>
        <end position="301"/>
    </location>
</feature>
<dbReference type="PANTHER" id="PTHR10357:SF179">
    <property type="entry name" value="NEUTRAL AND BASIC AMINO ACID TRANSPORT PROTEIN RBAT"/>
    <property type="match status" value="1"/>
</dbReference>